<feature type="transmembrane region" description="Helical" evidence="1">
    <location>
        <begin position="12"/>
        <end position="32"/>
    </location>
</feature>
<evidence type="ECO:0000313" key="3">
    <source>
        <dbReference type="Proteomes" id="UP000028483"/>
    </source>
</evidence>
<evidence type="ECO:0000313" key="2">
    <source>
        <dbReference type="EMBL" id="CDH07300.1"/>
    </source>
</evidence>
<sequence>MRNNRNYWGTSFACAAFAYSIIKFACLCGLDLNLGDNYDVYYENNLNSL</sequence>
<dbReference type="AlphaFoldDB" id="A0A077P854"/>
<accession>A0A077P854</accession>
<keyword evidence="1" id="KW-0812">Transmembrane</keyword>
<protein>
    <submittedName>
        <fullName evidence="2">Uncharacterized protein</fullName>
    </submittedName>
</protein>
<proteinExistence type="predicted"/>
<keyword evidence="1" id="KW-0472">Membrane</keyword>
<dbReference type="EMBL" id="CBSX010000183">
    <property type="protein sequence ID" value="CDH07300.1"/>
    <property type="molecule type" value="Genomic_DNA"/>
</dbReference>
<name>A0A077P854_XENBV</name>
<reference evidence="2" key="1">
    <citation type="submission" date="2013-07" db="EMBL/GenBank/DDBJ databases">
        <title>Sub-species coevolution in mutualistic symbiosis.</title>
        <authorList>
            <person name="Murfin K."/>
            <person name="Klassen J."/>
            <person name="Lee M."/>
            <person name="Forst S."/>
            <person name="Stock P."/>
            <person name="Goodrich-Blair H."/>
        </authorList>
    </citation>
    <scope>NUCLEOTIDE SEQUENCE [LARGE SCALE GENOMIC DNA]</scope>
    <source>
        <strain evidence="2">Oregonense</strain>
    </source>
</reference>
<keyword evidence="1" id="KW-1133">Transmembrane helix</keyword>
<comment type="caution">
    <text evidence="2">The sequence shown here is derived from an EMBL/GenBank/DDBJ whole genome shotgun (WGS) entry which is preliminary data.</text>
</comment>
<dbReference type="Proteomes" id="UP000028483">
    <property type="component" value="Unassembled WGS sequence"/>
</dbReference>
<gene>
    <name evidence="2" type="ORF">XBO1_2630043</name>
</gene>
<evidence type="ECO:0000256" key="1">
    <source>
        <dbReference type="SAM" id="Phobius"/>
    </source>
</evidence>
<dbReference type="HOGENOM" id="CLU_3142291_0_0_6"/>
<organism evidence="2 3">
    <name type="scientific">Xenorhabdus bovienii str. oregonense</name>
    <dbReference type="NCBI Taxonomy" id="1398202"/>
    <lineage>
        <taxon>Bacteria</taxon>
        <taxon>Pseudomonadati</taxon>
        <taxon>Pseudomonadota</taxon>
        <taxon>Gammaproteobacteria</taxon>
        <taxon>Enterobacterales</taxon>
        <taxon>Morganellaceae</taxon>
        <taxon>Xenorhabdus</taxon>
    </lineage>
</organism>